<dbReference type="InterPro" id="IPR051457">
    <property type="entry name" value="2-oxoacid:Fd_oxidoreductase"/>
</dbReference>
<dbReference type="NCBIfam" id="NF009588">
    <property type="entry name" value="PRK13029.1"/>
    <property type="match status" value="1"/>
</dbReference>
<reference evidence="4" key="1">
    <citation type="journal article" date="2019" name="Int. J. Syst. Evol. Microbiol.">
        <title>The Global Catalogue of Microorganisms (GCM) 10K type strain sequencing project: providing services to taxonomists for standard genome sequencing and annotation.</title>
        <authorList>
            <consortium name="The Broad Institute Genomics Platform"/>
            <consortium name="The Broad Institute Genome Sequencing Center for Infectious Disease"/>
            <person name="Wu L."/>
            <person name="Ma J."/>
        </authorList>
    </citation>
    <scope>NUCLEOTIDE SEQUENCE [LARGE SCALE GENOMIC DNA]</scope>
    <source>
        <strain evidence="4">LMG 29894</strain>
    </source>
</reference>
<organism evidence="3 4">
    <name type="scientific">Chitinimonas lacunae</name>
    <dbReference type="NCBI Taxonomy" id="1963018"/>
    <lineage>
        <taxon>Bacteria</taxon>
        <taxon>Pseudomonadati</taxon>
        <taxon>Pseudomonadota</taxon>
        <taxon>Betaproteobacteria</taxon>
        <taxon>Neisseriales</taxon>
        <taxon>Chitinibacteraceae</taxon>
        <taxon>Chitinimonas</taxon>
    </lineage>
</organism>
<dbReference type="CDD" id="cd07034">
    <property type="entry name" value="TPP_PYR_PFOR_IOR-alpha_like"/>
    <property type="match status" value="1"/>
</dbReference>
<dbReference type="Gene3D" id="3.40.920.10">
    <property type="entry name" value="Pyruvate-ferredoxin oxidoreductase, PFOR, domain III"/>
    <property type="match status" value="1"/>
</dbReference>
<dbReference type="PANTHER" id="PTHR48084">
    <property type="entry name" value="2-OXOGLUTARATE OXIDOREDUCTASE SUBUNIT KORB-RELATED"/>
    <property type="match status" value="1"/>
</dbReference>
<evidence type="ECO:0000313" key="3">
    <source>
        <dbReference type="EMBL" id="MFC4159121.1"/>
    </source>
</evidence>
<dbReference type="InterPro" id="IPR002880">
    <property type="entry name" value="Pyrv_Fd/Flavodoxin_OxRdtase_N"/>
</dbReference>
<keyword evidence="4" id="KW-1185">Reference proteome</keyword>
<gene>
    <name evidence="3" type="ORF">ACFOW7_07095</name>
</gene>
<comment type="caution">
    <text evidence="3">The sequence shown here is derived from an EMBL/GenBank/DDBJ whole genome shotgun (WGS) entry which is preliminary data.</text>
</comment>
<name>A0ABV8MQI5_9NEIS</name>
<dbReference type="Pfam" id="PF20169">
    <property type="entry name" value="DUF6537"/>
    <property type="match status" value="1"/>
</dbReference>
<dbReference type="InterPro" id="IPR019752">
    <property type="entry name" value="Pyrv/ketoisovalerate_OxRed_cat"/>
</dbReference>
<dbReference type="EMBL" id="JBHSBU010000001">
    <property type="protein sequence ID" value="MFC4159121.1"/>
    <property type="molecule type" value="Genomic_DNA"/>
</dbReference>
<evidence type="ECO:0000256" key="1">
    <source>
        <dbReference type="ARBA" id="ARBA00023002"/>
    </source>
</evidence>
<dbReference type="PANTHER" id="PTHR48084:SF3">
    <property type="entry name" value="SUBUNIT OF PYRUVATE:FLAVODOXIN OXIDOREDUCTASE"/>
    <property type="match status" value="1"/>
</dbReference>
<dbReference type="Pfam" id="PF01558">
    <property type="entry name" value="POR"/>
    <property type="match status" value="1"/>
</dbReference>
<dbReference type="Proteomes" id="UP001595791">
    <property type="component" value="Unassembled WGS sequence"/>
</dbReference>
<evidence type="ECO:0000259" key="2">
    <source>
        <dbReference type="PROSITE" id="PS51379"/>
    </source>
</evidence>
<dbReference type="RefSeq" id="WP_378162536.1">
    <property type="nucleotide sequence ID" value="NZ_JBHSBU010000001.1"/>
</dbReference>
<dbReference type="Gene3D" id="3.40.50.970">
    <property type="match status" value="1"/>
</dbReference>
<keyword evidence="1" id="KW-0560">Oxidoreductase</keyword>
<proteinExistence type="predicted"/>
<dbReference type="SUPFAM" id="SSF53323">
    <property type="entry name" value="Pyruvate-ferredoxin oxidoreductase, PFOR, domain III"/>
    <property type="match status" value="1"/>
</dbReference>
<dbReference type="SUPFAM" id="SSF52518">
    <property type="entry name" value="Thiamin diphosphate-binding fold (THDP-binding)"/>
    <property type="match status" value="2"/>
</dbReference>
<accession>A0ABV8MQI5</accession>
<feature type="domain" description="4Fe-4S ferredoxin-type" evidence="2">
    <location>
        <begin position="625"/>
        <end position="654"/>
    </location>
</feature>
<dbReference type="InterPro" id="IPR029061">
    <property type="entry name" value="THDP-binding"/>
</dbReference>
<dbReference type="NCBIfam" id="NF009589">
    <property type="entry name" value="PRK13030.1"/>
    <property type="match status" value="1"/>
</dbReference>
<dbReference type="InterPro" id="IPR002869">
    <property type="entry name" value="Pyrv_flavodox_OxRed_cen"/>
</dbReference>
<evidence type="ECO:0000313" key="4">
    <source>
        <dbReference type="Proteomes" id="UP001595791"/>
    </source>
</evidence>
<protein>
    <submittedName>
        <fullName evidence="3">Indolepyruvate ferredoxin oxidoreductase family protein</fullName>
    </submittedName>
</protein>
<sequence length="1181" mass="128547">MLKSAMPPAEVVTPEDISLDYQLDDALLAERGRVFLTGMRALVRLPLWQSELDRRAGLKTGGFVSGYRGSPLGGYDQQLQQAAAWLAERRIRFLPAVNEEMAATAVLGSQRVEADPEREVAGVFGLWYGKGPGLDRAGDALRHGHSYGASPHGGVLVVVGDDHGCVSSSMSHQSEGVMAAWSMPVLHPATLEEVLEFGLYGWALSRYSGAWVGLKLASETANTGASVSLDRIRTVWESSPDPDSDLHNRWPDLPGMAIEARLPRRLAAVARFAARHSIDRWINRAPTARLGILTCGKAALDVSAALDYLELDEAERGAVRIYKPGLVFPLERQRLAEFARGLTAVLVVEEKGPLLENQLRAQLYNLPDGERPRVLGKTDLDGRPLIPLVDELRPAMLAPLFAAFLRSQGGPVRDCLLPALPDSTGLPRRLPFYCAGCPHNLSTRVPEGSEAHGGTGCHFMASWMERDTVGLVQMGGEGVDWVAQAAFTRRRHIFQNLGDGTYFHSGVLAIRQAIAAGTAITFKILYNDAVAMTGGQAVDGRLSVPQLAWQLAHEGVRVIAVLGEGVARRRDQFPPGAWLGERDQLDSMQRRLREIDGVSALIFDQTCAAELRRRRKRQPETVPATRVFIHPELCDGCGDCGVQSNCVAIEPFDTPLGRKRRIDQSACNRDTACLDGFCPSMLSLHGAKPRRPAELGELLEQLVARLSPPPAALPDGPSCDVVVAGIGGTGVVTVGAIIAMAAHLCGRAVSSLDYTGMAQKGGAVHSFVRFADASVGLQQSRVDHGRAHLVLACDLVVGASPQVLATLRPGHSHVVLDPRETPTHQFVQDPDARLDGAALQAALSRAAGRTPALCEAQNLSRRLLGDAVCANMVLLGFAFQRGWLPLPLAALQRAIELNAVAVTQNLRAFALGRLAAVDAVPLPEPSPWQREEAPPQDVEALLARTMSLLGAYQNRRYAERYRQMVDTVRRRERALLGEEATLPLTLAVATSLARLMAYKDEYEVARLLSDGVLQARLGESFDGTPGQDYRFTFHLAPPLWLSRRRRGKRPAKTRFGQAFRWPLTLLAALKPLRGTLLDPFGWTHERRLERRLVGCYVLHINLILSQLNLGNHGDAVSFAKAAQGIRGFGPVKLANVARVEAIERRLAHRLGISYQSPLGEPRDEAETLAAPRRVIPLKQVP</sequence>
<dbReference type="PROSITE" id="PS51379">
    <property type="entry name" value="4FE4S_FER_2"/>
    <property type="match status" value="1"/>
</dbReference>
<dbReference type="InterPro" id="IPR046667">
    <property type="entry name" value="DUF6537"/>
</dbReference>
<dbReference type="InterPro" id="IPR017896">
    <property type="entry name" value="4Fe4S_Fe-S-bd"/>
</dbReference>